<feature type="domain" description="AB hydrolase-1" evidence="1">
    <location>
        <begin position="27"/>
        <end position="284"/>
    </location>
</feature>
<dbReference type="Proteomes" id="UP001500782">
    <property type="component" value="Unassembled WGS sequence"/>
</dbReference>
<dbReference type="InterPro" id="IPR000073">
    <property type="entry name" value="AB_hydrolase_1"/>
</dbReference>
<gene>
    <name evidence="2" type="ORF">GCM10008967_01090</name>
</gene>
<sequence length="300" mass="33673">MEIVVKKVTLPNGETIAYREREGGDVPFVLIHGNMTSSVHWDIVMERLDSKYKLYAVDLRGFGLSTYQNPIESIRDFSEDVKMWADEVGVENYICMGWSTGGCVAMQLEADHPGSISQLLLLASGSTRGYPFYGTDSNGQPDLSNRLKTIDEVKQDPGKTIPVQNAYNEKNKGFLEAMWNLLIYRKNQPDRDRYDRYLDDMLTQRNLAEVYHALNTFNISGVHNGFKEGTNQVKDIKCPTLVLFGEEDIVVNRSMADEIIEDFDGRADVVELKGCGHSALVDDPEQLMTAVEGFLAKVGV</sequence>
<reference evidence="2 3" key="1">
    <citation type="journal article" date="2019" name="Int. J. Syst. Evol. Microbiol.">
        <title>The Global Catalogue of Microorganisms (GCM) 10K type strain sequencing project: providing services to taxonomists for standard genome sequencing and annotation.</title>
        <authorList>
            <consortium name="The Broad Institute Genomics Platform"/>
            <consortium name="The Broad Institute Genome Sequencing Center for Infectious Disease"/>
            <person name="Wu L."/>
            <person name="Ma J."/>
        </authorList>
    </citation>
    <scope>NUCLEOTIDE SEQUENCE [LARGE SCALE GENOMIC DNA]</scope>
    <source>
        <strain evidence="2 3">JCM 9731</strain>
    </source>
</reference>
<dbReference type="InterPro" id="IPR029058">
    <property type="entry name" value="AB_hydrolase_fold"/>
</dbReference>
<name>A0ABN0VPZ6_9BACI</name>
<accession>A0ABN0VPZ6</accession>
<dbReference type="SUPFAM" id="SSF53474">
    <property type="entry name" value="alpha/beta-Hydrolases"/>
    <property type="match status" value="1"/>
</dbReference>
<keyword evidence="3" id="KW-1185">Reference proteome</keyword>
<proteinExistence type="predicted"/>
<dbReference type="PRINTS" id="PR00412">
    <property type="entry name" value="EPOXHYDRLASE"/>
</dbReference>
<comment type="caution">
    <text evidence="2">The sequence shown here is derived from an EMBL/GenBank/DDBJ whole genome shotgun (WGS) entry which is preliminary data.</text>
</comment>
<dbReference type="EMBL" id="BAAADJ010000002">
    <property type="protein sequence ID" value="GAA0314360.1"/>
    <property type="molecule type" value="Genomic_DNA"/>
</dbReference>
<dbReference type="PANTHER" id="PTHR43689:SF8">
    <property type="entry name" value="ALPHA_BETA-HYDROLASES SUPERFAMILY PROTEIN"/>
    <property type="match status" value="1"/>
</dbReference>
<dbReference type="GO" id="GO:0016787">
    <property type="term" value="F:hydrolase activity"/>
    <property type="evidence" value="ECO:0007669"/>
    <property type="project" value="UniProtKB-KW"/>
</dbReference>
<evidence type="ECO:0000259" key="1">
    <source>
        <dbReference type="Pfam" id="PF00561"/>
    </source>
</evidence>
<evidence type="ECO:0000313" key="2">
    <source>
        <dbReference type="EMBL" id="GAA0314360.1"/>
    </source>
</evidence>
<evidence type="ECO:0000313" key="3">
    <source>
        <dbReference type="Proteomes" id="UP001500782"/>
    </source>
</evidence>
<protein>
    <submittedName>
        <fullName evidence="2">Alpha/beta hydrolase</fullName>
    </submittedName>
</protein>
<keyword evidence="2" id="KW-0378">Hydrolase</keyword>
<dbReference type="Pfam" id="PF00561">
    <property type="entry name" value="Abhydrolase_1"/>
    <property type="match status" value="1"/>
</dbReference>
<dbReference type="RefSeq" id="WP_343795386.1">
    <property type="nucleotide sequence ID" value="NZ_BAAADJ010000002.1"/>
</dbReference>
<dbReference type="InterPro" id="IPR000639">
    <property type="entry name" value="Epox_hydrolase-like"/>
</dbReference>
<organism evidence="2 3">
    <name type="scientific">Bacillus carboniphilus</name>
    <dbReference type="NCBI Taxonomy" id="86663"/>
    <lineage>
        <taxon>Bacteria</taxon>
        <taxon>Bacillati</taxon>
        <taxon>Bacillota</taxon>
        <taxon>Bacilli</taxon>
        <taxon>Bacillales</taxon>
        <taxon>Bacillaceae</taxon>
        <taxon>Bacillus</taxon>
    </lineage>
</organism>
<dbReference type="Gene3D" id="3.40.50.1820">
    <property type="entry name" value="alpha/beta hydrolase"/>
    <property type="match status" value="1"/>
</dbReference>
<dbReference type="PANTHER" id="PTHR43689">
    <property type="entry name" value="HYDROLASE"/>
    <property type="match status" value="1"/>
</dbReference>